<feature type="domain" description="Transmembrane protein 135 N-terminal" evidence="2">
    <location>
        <begin position="20"/>
        <end position="92"/>
    </location>
</feature>
<evidence type="ECO:0000259" key="2">
    <source>
        <dbReference type="Pfam" id="PF15982"/>
    </source>
</evidence>
<feature type="non-terminal residue" evidence="3">
    <location>
        <position position="93"/>
    </location>
</feature>
<keyword evidence="1" id="KW-1133">Transmembrane helix</keyword>
<dbReference type="InterPro" id="IPR031926">
    <property type="entry name" value="TMEM135_N"/>
</dbReference>
<accession>A0A443RXJ6</accession>
<dbReference type="Pfam" id="PF15982">
    <property type="entry name" value="TMEM135_C_rich"/>
    <property type="match status" value="1"/>
</dbReference>
<organism evidence="3 4">
    <name type="scientific">Leptotrombidium deliense</name>
    <dbReference type="NCBI Taxonomy" id="299467"/>
    <lineage>
        <taxon>Eukaryota</taxon>
        <taxon>Metazoa</taxon>
        <taxon>Ecdysozoa</taxon>
        <taxon>Arthropoda</taxon>
        <taxon>Chelicerata</taxon>
        <taxon>Arachnida</taxon>
        <taxon>Acari</taxon>
        <taxon>Acariformes</taxon>
        <taxon>Trombidiformes</taxon>
        <taxon>Prostigmata</taxon>
        <taxon>Anystina</taxon>
        <taxon>Parasitengona</taxon>
        <taxon>Trombiculoidea</taxon>
        <taxon>Trombiculidae</taxon>
        <taxon>Leptotrombidium</taxon>
    </lineage>
</organism>
<dbReference type="OrthoDB" id="291792at2759"/>
<keyword evidence="4" id="KW-1185">Reference proteome</keyword>
<evidence type="ECO:0000313" key="4">
    <source>
        <dbReference type="Proteomes" id="UP000288716"/>
    </source>
</evidence>
<reference evidence="3 4" key="1">
    <citation type="journal article" date="2018" name="Gigascience">
        <title>Genomes of trombidid mites reveal novel predicted allergens and laterally-transferred genes associated with secondary metabolism.</title>
        <authorList>
            <person name="Dong X."/>
            <person name="Chaisiri K."/>
            <person name="Xia D."/>
            <person name="Armstrong S.D."/>
            <person name="Fang Y."/>
            <person name="Donnelly M.J."/>
            <person name="Kadowaki T."/>
            <person name="McGarry J.W."/>
            <person name="Darby A.C."/>
            <person name="Makepeace B.L."/>
        </authorList>
    </citation>
    <scope>NUCLEOTIDE SEQUENCE [LARGE SCALE GENOMIC DNA]</scope>
    <source>
        <strain evidence="3">UoL-UT</strain>
    </source>
</reference>
<proteinExistence type="predicted"/>
<protein>
    <recommendedName>
        <fullName evidence="2">Transmembrane protein 135 N-terminal domain-containing protein</fullName>
    </recommendedName>
</protein>
<evidence type="ECO:0000313" key="3">
    <source>
        <dbReference type="EMBL" id="RWS19934.1"/>
    </source>
</evidence>
<dbReference type="AlphaFoldDB" id="A0A443RXJ6"/>
<dbReference type="VEuPathDB" id="VectorBase:LDEU012106"/>
<keyword evidence="1" id="KW-0812">Transmembrane</keyword>
<evidence type="ECO:0000256" key="1">
    <source>
        <dbReference type="SAM" id="Phobius"/>
    </source>
</evidence>
<gene>
    <name evidence="3" type="ORF">B4U80_03780</name>
</gene>
<dbReference type="EMBL" id="NCKV01021471">
    <property type="protein sequence ID" value="RWS19934.1"/>
    <property type="molecule type" value="Genomic_DNA"/>
</dbReference>
<feature type="transmembrane region" description="Helical" evidence="1">
    <location>
        <begin position="45"/>
        <end position="64"/>
    </location>
</feature>
<keyword evidence="1" id="KW-0472">Membrane</keyword>
<dbReference type="Proteomes" id="UP000288716">
    <property type="component" value="Unassembled WGS sequence"/>
</dbReference>
<comment type="caution">
    <text evidence="3">The sequence shown here is derived from an EMBL/GenBank/DDBJ whole genome shotgun (WGS) entry which is preliminary data.</text>
</comment>
<sequence length="93" mass="10736">MPNVLSKLWDKILMPDWSFPYNCYEIGHTWDPSCSKAVWLITSSVLREAFLMYSGLYLFSLIAFNRKIDSKKIRQTIESILTSTAFLGFNGFA</sequence>
<name>A0A443RXJ6_9ACAR</name>